<evidence type="ECO:0000313" key="2">
    <source>
        <dbReference type="Proteomes" id="UP000288351"/>
    </source>
</evidence>
<protein>
    <submittedName>
        <fullName evidence="1">Uncharacterized protein</fullName>
    </submittedName>
</protein>
<reference evidence="1 2" key="1">
    <citation type="journal article" date="2019" name="Microbiol. Resour. Announc.">
        <title>Draft Genome Sequence of the Most Traditional epsilon-Poly-l-Lysine Producer, Streptomyces albulus NBRC14147.</title>
        <authorList>
            <person name="Yamanaka K."/>
            <person name="Hamano Y."/>
        </authorList>
    </citation>
    <scope>NUCLEOTIDE SEQUENCE [LARGE SCALE GENOMIC DNA]</scope>
    <source>
        <strain evidence="1 2">NBRC 14147</strain>
    </source>
</reference>
<sequence>MTLEDATLAGASVMDLGRDLELEVEVTVGPHDGGDPWPLVDADG</sequence>
<dbReference type="Proteomes" id="UP000288351">
    <property type="component" value="Unassembled WGS sequence"/>
</dbReference>
<evidence type="ECO:0000313" key="1">
    <source>
        <dbReference type="EMBL" id="GCB93061.1"/>
    </source>
</evidence>
<dbReference type="STRING" id="68570.DC74_4908"/>
<accession>A0A059W6G3</accession>
<dbReference type="RefSeq" id="WP_020930428.1">
    <property type="nucleotide sequence ID" value="NZ_CP007574.1"/>
</dbReference>
<gene>
    <name evidence="1" type="ORF">SALB_05838</name>
</gene>
<dbReference type="EMBL" id="BHXC01000007">
    <property type="protein sequence ID" value="GCB93061.1"/>
    <property type="molecule type" value="Genomic_DNA"/>
</dbReference>
<comment type="caution">
    <text evidence="1">The sequence shown here is derived from an EMBL/GenBank/DDBJ whole genome shotgun (WGS) entry which is preliminary data.</text>
</comment>
<name>A0A059W6G3_STRNR</name>
<dbReference type="AlphaFoldDB" id="A0A059W6G3"/>
<organism evidence="1 2">
    <name type="scientific">Streptomyces noursei</name>
    <name type="common">Streptomyces albulus</name>
    <dbReference type="NCBI Taxonomy" id="1971"/>
    <lineage>
        <taxon>Bacteria</taxon>
        <taxon>Bacillati</taxon>
        <taxon>Actinomycetota</taxon>
        <taxon>Actinomycetes</taxon>
        <taxon>Kitasatosporales</taxon>
        <taxon>Streptomycetaceae</taxon>
        <taxon>Streptomyces</taxon>
    </lineage>
</organism>
<proteinExistence type="predicted"/>